<sequence>MSNAIPFQYENTPDLPRAPKELHAPSEDELSTMTPAQQRLAQLRAKASAARRKNHAEAVAEDARNKEDAHTRAEKARQEYKTKLEKEEEELKEQGLDPKKEKMLNTTAAEAEYQNAWKDRKKDESFGWGQFNTEKDYKVYHKRMKSAEKVFSQYDEAKDKTREEDFFPTAHNLNYGQGKTDTKEKVEFLLDEMGKARQKNREFSRKRIAPEGAYVNYINDRNKEFNRQVSKAYDKYTVEIRQNLERGTAI</sequence>
<evidence type="ECO:0000256" key="4">
    <source>
        <dbReference type="ARBA" id="ARBA00022728"/>
    </source>
</evidence>
<dbReference type="EMBL" id="MDYQ01000006">
    <property type="protein sequence ID" value="PRP89066.1"/>
    <property type="molecule type" value="Genomic_DNA"/>
</dbReference>
<name>A0A2P6NYN3_9EUKA</name>
<evidence type="ECO:0000256" key="5">
    <source>
        <dbReference type="ARBA" id="ARBA00023187"/>
    </source>
</evidence>
<dbReference type="FunCoup" id="A0A2P6NYN3">
    <property type="interactions" value="51"/>
</dbReference>
<keyword evidence="5 7" id="KW-0508">mRNA splicing</keyword>
<dbReference type="GO" id="GO:0071013">
    <property type="term" value="C:catalytic step 2 spliceosome"/>
    <property type="evidence" value="ECO:0007669"/>
    <property type="project" value="TreeGrafter"/>
</dbReference>
<dbReference type="AlphaFoldDB" id="A0A2P6NYN3"/>
<comment type="similarity">
    <text evidence="2 7">Belongs to the SYF2 family.</text>
</comment>
<evidence type="ECO:0000313" key="10">
    <source>
        <dbReference type="EMBL" id="PRP89066.1"/>
    </source>
</evidence>
<reference evidence="10 11" key="1">
    <citation type="journal article" date="2018" name="Genome Biol. Evol.">
        <title>Multiple Roots of Fruiting Body Formation in Amoebozoa.</title>
        <authorList>
            <person name="Hillmann F."/>
            <person name="Forbes G."/>
            <person name="Novohradska S."/>
            <person name="Ferling I."/>
            <person name="Riege K."/>
            <person name="Groth M."/>
            <person name="Westermann M."/>
            <person name="Marz M."/>
            <person name="Spaller T."/>
            <person name="Winckler T."/>
            <person name="Schaap P."/>
            <person name="Glockner G."/>
        </authorList>
    </citation>
    <scope>NUCLEOTIDE SEQUENCE [LARGE SCALE GENOMIC DNA]</scope>
    <source>
        <strain evidence="10 11">Jena</strain>
    </source>
</reference>
<dbReference type="GO" id="GO:0000398">
    <property type="term" value="P:mRNA splicing, via spliceosome"/>
    <property type="evidence" value="ECO:0007669"/>
    <property type="project" value="UniProtKB-UniRule"/>
</dbReference>
<feature type="compositionally biased region" description="Basic and acidic residues" evidence="9">
    <location>
        <begin position="55"/>
        <end position="86"/>
    </location>
</feature>
<organism evidence="10 11">
    <name type="scientific">Planoprotostelium fungivorum</name>
    <dbReference type="NCBI Taxonomy" id="1890364"/>
    <lineage>
        <taxon>Eukaryota</taxon>
        <taxon>Amoebozoa</taxon>
        <taxon>Evosea</taxon>
        <taxon>Variosea</taxon>
        <taxon>Cavosteliida</taxon>
        <taxon>Cavosteliaceae</taxon>
        <taxon>Planoprotostelium</taxon>
    </lineage>
</organism>
<accession>A0A2P6NYN3</accession>
<dbReference type="STRING" id="1890364.A0A2P6NYN3"/>
<dbReference type="OrthoDB" id="199717at2759"/>
<dbReference type="Pfam" id="PF08231">
    <property type="entry name" value="SYF2"/>
    <property type="match status" value="1"/>
</dbReference>
<dbReference type="Proteomes" id="UP000241769">
    <property type="component" value="Unassembled WGS sequence"/>
</dbReference>
<keyword evidence="11" id="KW-1185">Reference proteome</keyword>
<feature type="compositionally biased region" description="Low complexity" evidence="9">
    <location>
        <begin position="36"/>
        <end position="48"/>
    </location>
</feature>
<comment type="function">
    <text evidence="7">Involved in pre-mRNA splicing.</text>
</comment>
<evidence type="ECO:0000313" key="11">
    <source>
        <dbReference type="Proteomes" id="UP000241769"/>
    </source>
</evidence>
<comment type="subunit">
    <text evidence="7">May be part of a spliceosome complex.</text>
</comment>
<dbReference type="InterPro" id="IPR013260">
    <property type="entry name" value="mRNA_splic_SYF2"/>
</dbReference>
<evidence type="ECO:0000256" key="2">
    <source>
        <dbReference type="ARBA" id="ARBA00010028"/>
    </source>
</evidence>
<dbReference type="GO" id="GO:0071014">
    <property type="term" value="C:post-mRNA release spliceosomal complex"/>
    <property type="evidence" value="ECO:0007669"/>
    <property type="project" value="TreeGrafter"/>
</dbReference>
<evidence type="ECO:0000256" key="6">
    <source>
        <dbReference type="ARBA" id="ARBA00023242"/>
    </source>
</evidence>
<feature type="coiled-coil region" evidence="8">
    <location>
        <begin position="144"/>
        <end position="206"/>
    </location>
</feature>
<keyword evidence="3 7" id="KW-0507">mRNA processing</keyword>
<comment type="caution">
    <text evidence="10">The sequence shown here is derived from an EMBL/GenBank/DDBJ whole genome shotgun (WGS) entry which is preliminary data.</text>
</comment>
<comment type="subcellular location">
    <subcellularLocation>
        <location evidence="1 7">Nucleus</location>
    </subcellularLocation>
</comment>
<proteinExistence type="inferred from homology"/>
<protein>
    <recommendedName>
        <fullName evidence="7">Pre-mRNA-splicing factor SYF2</fullName>
    </recommendedName>
</protein>
<evidence type="ECO:0000256" key="1">
    <source>
        <dbReference type="ARBA" id="ARBA00004123"/>
    </source>
</evidence>
<keyword evidence="6 7" id="KW-0539">Nucleus</keyword>
<keyword evidence="8" id="KW-0175">Coiled coil</keyword>
<feature type="region of interest" description="Disordered" evidence="9">
    <location>
        <begin position="1"/>
        <end position="103"/>
    </location>
</feature>
<evidence type="ECO:0000256" key="3">
    <source>
        <dbReference type="ARBA" id="ARBA00022664"/>
    </source>
</evidence>
<feature type="compositionally biased region" description="Basic and acidic residues" evidence="9">
    <location>
        <begin position="92"/>
        <end position="103"/>
    </location>
</feature>
<evidence type="ECO:0000256" key="8">
    <source>
        <dbReference type="SAM" id="Coils"/>
    </source>
</evidence>
<dbReference type="PANTHER" id="PTHR13264">
    <property type="entry name" value="GCIP-INTERACTING PROTEIN P29"/>
    <property type="match status" value="1"/>
</dbReference>
<evidence type="ECO:0000256" key="9">
    <source>
        <dbReference type="SAM" id="MobiDB-lite"/>
    </source>
</evidence>
<feature type="compositionally biased region" description="Basic and acidic residues" evidence="9">
    <location>
        <begin position="17"/>
        <end position="26"/>
    </location>
</feature>
<dbReference type="PANTHER" id="PTHR13264:SF5">
    <property type="entry name" value="PRE-MRNA-SPLICING FACTOR SYF2"/>
    <property type="match status" value="1"/>
</dbReference>
<gene>
    <name evidence="10" type="ORF">PROFUN_02344</name>
</gene>
<evidence type="ECO:0000256" key="7">
    <source>
        <dbReference type="RuleBase" id="RU367148"/>
    </source>
</evidence>
<dbReference type="InParanoid" id="A0A2P6NYN3"/>
<feature type="compositionally biased region" description="Polar residues" evidence="9">
    <location>
        <begin position="1"/>
        <end position="11"/>
    </location>
</feature>
<dbReference type="GO" id="GO:0000974">
    <property type="term" value="C:Prp19 complex"/>
    <property type="evidence" value="ECO:0007669"/>
    <property type="project" value="TreeGrafter"/>
</dbReference>
<keyword evidence="4 7" id="KW-0747">Spliceosome</keyword>